<evidence type="ECO:0000313" key="2">
    <source>
        <dbReference type="EMBL" id="GLR70319.1"/>
    </source>
</evidence>
<dbReference type="Pfam" id="PF04402">
    <property type="entry name" value="SIMPL"/>
    <property type="match status" value="1"/>
</dbReference>
<sequence length="244" mass="26845">MKYLLLLSLFSFSAMTFANSPLPNHRHIAVVGTAELEAKPDIAVVSFSLHSEQNSSQAAKKDVDDRVNLFLDGLDKFDIDEDNVSASSISTQPVYTYAKGNKRQVDGYSANRELKVTLNDITRLSDLMDFALSVKINSIGNINMKSSKETALKDEVNALAVKNAKEKGKSFAKAFDAKLGNIYSINLNSSNNMGRFGRNRATEMITVSGMKLDESGSKGQYLQENIVFSASVSVVFDLEVFEFN</sequence>
<reference evidence="2" key="2">
    <citation type="submission" date="2023-01" db="EMBL/GenBank/DDBJ databases">
        <title>Draft genome sequence of Agaribacter marinus strain NBRC 110023.</title>
        <authorList>
            <person name="Sun Q."/>
            <person name="Mori K."/>
        </authorList>
    </citation>
    <scope>NUCLEOTIDE SEQUENCE</scope>
    <source>
        <strain evidence="2">NBRC 110023</strain>
    </source>
</reference>
<evidence type="ECO:0008006" key="4">
    <source>
        <dbReference type="Google" id="ProtNLM"/>
    </source>
</evidence>
<evidence type="ECO:0000313" key="3">
    <source>
        <dbReference type="Proteomes" id="UP001156601"/>
    </source>
</evidence>
<accession>A0AA37SXG2</accession>
<comment type="caution">
    <text evidence="2">The sequence shown here is derived from an EMBL/GenBank/DDBJ whole genome shotgun (WGS) entry which is preliminary data.</text>
</comment>
<reference evidence="2" key="1">
    <citation type="journal article" date="2014" name="Int. J. Syst. Evol. Microbiol.">
        <title>Complete genome sequence of Corynebacterium casei LMG S-19264T (=DSM 44701T), isolated from a smear-ripened cheese.</title>
        <authorList>
            <consortium name="US DOE Joint Genome Institute (JGI-PGF)"/>
            <person name="Walter F."/>
            <person name="Albersmeier A."/>
            <person name="Kalinowski J."/>
            <person name="Ruckert C."/>
        </authorList>
    </citation>
    <scope>NUCLEOTIDE SEQUENCE</scope>
    <source>
        <strain evidence="2">NBRC 110023</strain>
    </source>
</reference>
<dbReference type="RefSeq" id="WP_284216621.1">
    <property type="nucleotide sequence ID" value="NZ_BSOT01000005.1"/>
</dbReference>
<dbReference type="InterPro" id="IPR007497">
    <property type="entry name" value="SIMPL/DUF541"/>
</dbReference>
<name>A0AA37SXG2_9ALTE</name>
<organism evidence="2 3">
    <name type="scientific">Agaribacter marinus</name>
    <dbReference type="NCBI Taxonomy" id="1431249"/>
    <lineage>
        <taxon>Bacteria</taxon>
        <taxon>Pseudomonadati</taxon>
        <taxon>Pseudomonadota</taxon>
        <taxon>Gammaproteobacteria</taxon>
        <taxon>Alteromonadales</taxon>
        <taxon>Alteromonadaceae</taxon>
        <taxon>Agaribacter</taxon>
    </lineage>
</organism>
<feature type="chain" id="PRO_5041347061" description="SIMPL domain-containing protein" evidence="1">
    <location>
        <begin position="19"/>
        <end position="244"/>
    </location>
</feature>
<dbReference type="Proteomes" id="UP001156601">
    <property type="component" value="Unassembled WGS sequence"/>
</dbReference>
<dbReference type="PANTHER" id="PTHR34387:SF1">
    <property type="entry name" value="PERIPLASMIC IMMUNOGENIC PROTEIN"/>
    <property type="match status" value="1"/>
</dbReference>
<dbReference type="InterPro" id="IPR052022">
    <property type="entry name" value="26kDa_periplasmic_antigen"/>
</dbReference>
<dbReference type="GO" id="GO:0006974">
    <property type="term" value="P:DNA damage response"/>
    <property type="evidence" value="ECO:0007669"/>
    <property type="project" value="TreeGrafter"/>
</dbReference>
<evidence type="ECO:0000256" key="1">
    <source>
        <dbReference type="SAM" id="SignalP"/>
    </source>
</evidence>
<proteinExistence type="predicted"/>
<dbReference type="EMBL" id="BSOT01000005">
    <property type="protein sequence ID" value="GLR70319.1"/>
    <property type="molecule type" value="Genomic_DNA"/>
</dbReference>
<keyword evidence="1" id="KW-0732">Signal</keyword>
<dbReference type="PANTHER" id="PTHR34387">
    <property type="entry name" value="SLR1258 PROTEIN"/>
    <property type="match status" value="1"/>
</dbReference>
<gene>
    <name evidence="2" type="ORF">GCM10007852_12270</name>
</gene>
<dbReference type="Gene3D" id="3.30.70.2970">
    <property type="entry name" value="Protein of unknown function (DUF541), domain 2"/>
    <property type="match status" value="1"/>
</dbReference>
<dbReference type="AlphaFoldDB" id="A0AA37SXG2"/>
<keyword evidence="3" id="KW-1185">Reference proteome</keyword>
<dbReference type="Gene3D" id="3.30.110.170">
    <property type="entry name" value="Protein of unknown function (DUF541), domain 1"/>
    <property type="match status" value="1"/>
</dbReference>
<feature type="signal peptide" evidence="1">
    <location>
        <begin position="1"/>
        <end position="18"/>
    </location>
</feature>
<protein>
    <recommendedName>
        <fullName evidence="4">SIMPL domain-containing protein</fullName>
    </recommendedName>
</protein>